<dbReference type="Gene3D" id="3.40.50.2000">
    <property type="entry name" value="Glycogen Phosphorylase B"/>
    <property type="match status" value="1"/>
</dbReference>
<evidence type="ECO:0000313" key="3">
    <source>
        <dbReference type="Proteomes" id="UP000823775"/>
    </source>
</evidence>
<sequence>MITWPLCAEQFYNEKLAEVVGLGVKVGTEIWNPRFEISSPVLGCETIKEAIERLMMNGSEENLKIREKANAMANLANNAIEEGGSSWNSLVTLIDDIKNFNLS</sequence>
<dbReference type="PANTHER" id="PTHR48047:SF150">
    <property type="entry name" value="SOLANIDINE UDP-GLUCOSE GLUCOSYLTRANSFERASE 1"/>
    <property type="match status" value="1"/>
</dbReference>
<organism evidence="2 3">
    <name type="scientific">Datura stramonium</name>
    <name type="common">Jimsonweed</name>
    <name type="synonym">Common thornapple</name>
    <dbReference type="NCBI Taxonomy" id="4076"/>
    <lineage>
        <taxon>Eukaryota</taxon>
        <taxon>Viridiplantae</taxon>
        <taxon>Streptophyta</taxon>
        <taxon>Embryophyta</taxon>
        <taxon>Tracheophyta</taxon>
        <taxon>Spermatophyta</taxon>
        <taxon>Magnoliopsida</taxon>
        <taxon>eudicotyledons</taxon>
        <taxon>Gunneridae</taxon>
        <taxon>Pentapetalae</taxon>
        <taxon>asterids</taxon>
        <taxon>lamiids</taxon>
        <taxon>Solanales</taxon>
        <taxon>Solanaceae</taxon>
        <taxon>Solanoideae</taxon>
        <taxon>Datureae</taxon>
        <taxon>Datura</taxon>
    </lineage>
</organism>
<accession>A0ABS8VRG7</accession>
<evidence type="ECO:0000256" key="1">
    <source>
        <dbReference type="ARBA" id="ARBA00009995"/>
    </source>
</evidence>
<proteinExistence type="inferred from homology"/>
<comment type="caution">
    <text evidence="2">The sequence shown here is derived from an EMBL/GenBank/DDBJ whole genome shotgun (WGS) entry which is preliminary data.</text>
</comment>
<keyword evidence="3" id="KW-1185">Reference proteome</keyword>
<dbReference type="PANTHER" id="PTHR48047">
    <property type="entry name" value="GLYCOSYLTRANSFERASE"/>
    <property type="match status" value="1"/>
</dbReference>
<dbReference type="SUPFAM" id="SSF53756">
    <property type="entry name" value="UDP-Glycosyltransferase/glycogen phosphorylase"/>
    <property type="match status" value="1"/>
</dbReference>
<evidence type="ECO:0000313" key="2">
    <source>
        <dbReference type="EMBL" id="MCE0482597.1"/>
    </source>
</evidence>
<gene>
    <name evidence="2" type="ORF">HAX54_041507</name>
</gene>
<dbReference type="Proteomes" id="UP000823775">
    <property type="component" value="Unassembled WGS sequence"/>
</dbReference>
<reference evidence="2 3" key="1">
    <citation type="journal article" date="2021" name="BMC Genomics">
        <title>Datura genome reveals duplications of psychoactive alkaloid biosynthetic genes and high mutation rate following tissue culture.</title>
        <authorList>
            <person name="Rajewski A."/>
            <person name="Carter-House D."/>
            <person name="Stajich J."/>
            <person name="Litt A."/>
        </authorList>
    </citation>
    <scope>NUCLEOTIDE SEQUENCE [LARGE SCALE GENOMIC DNA]</scope>
    <source>
        <strain evidence="2">AR-01</strain>
    </source>
</reference>
<protein>
    <submittedName>
        <fullName evidence="2">Uncharacterized protein</fullName>
    </submittedName>
</protein>
<comment type="similarity">
    <text evidence="1">Belongs to the UDP-glycosyltransferase family.</text>
</comment>
<dbReference type="EMBL" id="JACEIK010005997">
    <property type="protein sequence ID" value="MCE0482597.1"/>
    <property type="molecule type" value="Genomic_DNA"/>
</dbReference>
<name>A0ABS8VRG7_DATST</name>